<dbReference type="InterPro" id="IPR000269">
    <property type="entry name" value="Cu_amine_oxidase"/>
</dbReference>
<gene>
    <name evidence="3" type="ORF">PIB30_111914</name>
</gene>
<accession>A0ABU6T0T2</accession>
<dbReference type="PROSITE" id="PS01165">
    <property type="entry name" value="COPPER_AMINE_OXID_2"/>
    <property type="match status" value="1"/>
</dbReference>
<dbReference type="InterPro" id="IPR036460">
    <property type="entry name" value="Cu_amine_oxidase_C_sf"/>
</dbReference>
<sequence>VGLSGILEVKAGTYTNTDQVKEDIYGTLLADYTIGTYHDHFLTFYLDLDIDGQHNSFVKNTLETARVKDRNIPRKSYWTVVSETAKTESDAKIKLGLKPLELAVVNPNKKTKPGNNIGYGLIPGSVSHPLMLSDDFQQIRAAFTNYNVWVTPYNKSEKWAGGLFVERSRGDDTIAIWTQRDREIENKNIVLWYTMGFHHVPSQEDFPIMPTLTSGFELRPTNFFERN</sequence>
<evidence type="ECO:0000259" key="2">
    <source>
        <dbReference type="Pfam" id="PF01179"/>
    </source>
</evidence>
<comment type="caution">
    <text evidence="3">The sequence shown here is derived from an EMBL/GenBank/DDBJ whole genome shotgun (WGS) entry which is preliminary data.</text>
</comment>
<name>A0ABU6T0T2_9FABA</name>
<dbReference type="Pfam" id="PF01179">
    <property type="entry name" value="Cu_amine_oxid"/>
    <property type="match status" value="1"/>
</dbReference>
<proteinExistence type="inferred from homology"/>
<keyword evidence="1" id="KW-0186">Copper</keyword>
<keyword evidence="1" id="KW-0479">Metal-binding</keyword>
<dbReference type="Gene3D" id="2.70.98.20">
    <property type="entry name" value="Copper amine oxidase, catalytic domain"/>
    <property type="match status" value="1"/>
</dbReference>
<dbReference type="Proteomes" id="UP001341840">
    <property type="component" value="Unassembled WGS sequence"/>
</dbReference>
<keyword evidence="4" id="KW-1185">Reference proteome</keyword>
<dbReference type="SUPFAM" id="SSF49998">
    <property type="entry name" value="Amine oxidase catalytic domain"/>
    <property type="match status" value="1"/>
</dbReference>
<feature type="domain" description="Copper amine oxidase catalytic" evidence="2">
    <location>
        <begin position="1"/>
        <end position="227"/>
    </location>
</feature>
<comment type="PTM">
    <text evidence="1">Topaquinone (TPQ) is generated by copper-dependent autoxidation of a specific tyrosyl residue.</text>
</comment>
<dbReference type="EC" id="1.4.3.-" evidence="1"/>
<feature type="non-terminal residue" evidence="3">
    <location>
        <position position="227"/>
    </location>
</feature>
<dbReference type="InterPro" id="IPR049947">
    <property type="entry name" value="Cu_Am_Ox_Cu-bd"/>
</dbReference>
<dbReference type="GO" id="GO:0008131">
    <property type="term" value="F:primary methylamine oxidase activity"/>
    <property type="evidence" value="ECO:0007669"/>
    <property type="project" value="UniProtKB-EC"/>
</dbReference>
<organism evidence="3 4">
    <name type="scientific">Stylosanthes scabra</name>
    <dbReference type="NCBI Taxonomy" id="79078"/>
    <lineage>
        <taxon>Eukaryota</taxon>
        <taxon>Viridiplantae</taxon>
        <taxon>Streptophyta</taxon>
        <taxon>Embryophyta</taxon>
        <taxon>Tracheophyta</taxon>
        <taxon>Spermatophyta</taxon>
        <taxon>Magnoliopsida</taxon>
        <taxon>eudicotyledons</taxon>
        <taxon>Gunneridae</taxon>
        <taxon>Pentapetalae</taxon>
        <taxon>rosids</taxon>
        <taxon>fabids</taxon>
        <taxon>Fabales</taxon>
        <taxon>Fabaceae</taxon>
        <taxon>Papilionoideae</taxon>
        <taxon>50 kb inversion clade</taxon>
        <taxon>dalbergioids sensu lato</taxon>
        <taxon>Dalbergieae</taxon>
        <taxon>Pterocarpus clade</taxon>
        <taxon>Stylosanthes</taxon>
    </lineage>
</organism>
<dbReference type="PANTHER" id="PTHR10638:SF87">
    <property type="entry name" value="AMINE OXIDASE [COPPER-CONTAINING] ALPHA 2, PEROXISOMAL-RELATED"/>
    <property type="match status" value="1"/>
</dbReference>
<protein>
    <recommendedName>
        <fullName evidence="1">Amine oxidase</fullName>
        <ecNumber evidence="1">1.4.3.-</ecNumber>
    </recommendedName>
</protein>
<comment type="cofactor">
    <cofactor evidence="1">
        <name>Cu cation</name>
        <dbReference type="ChEBI" id="CHEBI:23378"/>
    </cofactor>
    <text evidence="1">Contains 1 topaquinone per subunit.</text>
</comment>
<dbReference type="EMBL" id="JASCZI010067920">
    <property type="protein sequence ID" value="MED6142257.1"/>
    <property type="molecule type" value="Genomic_DNA"/>
</dbReference>
<keyword evidence="1" id="KW-0801">TPQ</keyword>
<evidence type="ECO:0000313" key="3">
    <source>
        <dbReference type="EMBL" id="MED6142257.1"/>
    </source>
</evidence>
<reference evidence="3 4" key="1">
    <citation type="journal article" date="2023" name="Plants (Basel)">
        <title>Bridging the Gap: Combining Genomics and Transcriptomics Approaches to Understand Stylosanthes scabra, an Orphan Legume from the Brazilian Caatinga.</title>
        <authorList>
            <person name="Ferreira-Neto J.R.C."/>
            <person name="da Silva M.D."/>
            <person name="Binneck E."/>
            <person name="de Melo N.F."/>
            <person name="da Silva R.H."/>
            <person name="de Melo A.L.T.M."/>
            <person name="Pandolfi V."/>
            <person name="Bustamante F.O."/>
            <person name="Brasileiro-Vidal A.C."/>
            <person name="Benko-Iseppon A.M."/>
        </authorList>
    </citation>
    <scope>NUCLEOTIDE SEQUENCE [LARGE SCALE GENOMIC DNA]</scope>
    <source>
        <tissue evidence="3">Leaves</tissue>
    </source>
</reference>
<feature type="non-terminal residue" evidence="3">
    <location>
        <position position="1"/>
    </location>
</feature>
<dbReference type="PANTHER" id="PTHR10638">
    <property type="entry name" value="COPPER AMINE OXIDASE"/>
    <property type="match status" value="1"/>
</dbReference>
<keyword evidence="1 3" id="KW-0560">Oxidoreductase</keyword>
<evidence type="ECO:0000256" key="1">
    <source>
        <dbReference type="RuleBase" id="RU000672"/>
    </source>
</evidence>
<evidence type="ECO:0000313" key="4">
    <source>
        <dbReference type="Proteomes" id="UP001341840"/>
    </source>
</evidence>
<dbReference type="InterPro" id="IPR015798">
    <property type="entry name" value="Cu_amine_oxidase_C"/>
</dbReference>
<comment type="similarity">
    <text evidence="1">Belongs to the copper/topaquinone oxidase family.</text>
</comment>